<feature type="transmembrane region" description="Helical" evidence="11">
    <location>
        <begin position="234"/>
        <end position="262"/>
    </location>
</feature>
<dbReference type="FunFam" id="3.40.50.300:FF:000221">
    <property type="entry name" value="Multidrug ABC transporter ATP-binding protein"/>
    <property type="match status" value="1"/>
</dbReference>
<keyword evidence="2" id="KW-0813">Transport</keyword>
<organism evidence="14 15">
    <name type="scientific">Kitasatospora albolonga</name>
    <dbReference type="NCBI Taxonomy" id="68173"/>
    <lineage>
        <taxon>Bacteria</taxon>
        <taxon>Bacillati</taxon>
        <taxon>Actinomycetota</taxon>
        <taxon>Actinomycetes</taxon>
        <taxon>Kitasatosporales</taxon>
        <taxon>Streptomycetaceae</taxon>
        <taxon>Kitasatospora</taxon>
    </lineage>
</organism>
<dbReference type="RefSeq" id="WP_084750803.1">
    <property type="nucleotide sequence ID" value="NZ_CP020563.1"/>
</dbReference>
<dbReference type="GO" id="GO:0005886">
    <property type="term" value="C:plasma membrane"/>
    <property type="evidence" value="ECO:0007669"/>
    <property type="project" value="UniProtKB-SubCell"/>
</dbReference>
<keyword evidence="9 11" id="KW-0472">Membrane</keyword>
<evidence type="ECO:0000256" key="10">
    <source>
        <dbReference type="ARBA" id="ARBA00023455"/>
    </source>
</evidence>
<dbReference type="InterPro" id="IPR003593">
    <property type="entry name" value="AAA+_ATPase"/>
</dbReference>
<feature type="domain" description="ABC transmembrane type-1" evidence="13">
    <location>
        <begin position="21"/>
        <end position="299"/>
    </location>
</feature>
<accession>A0ABC8C013</accession>
<name>A0ABC8C013_9ACTN</name>
<dbReference type="Gene3D" id="1.20.1560.10">
    <property type="entry name" value="ABC transporter type 1, transmembrane domain"/>
    <property type="match status" value="1"/>
</dbReference>
<dbReference type="Proteomes" id="UP000192251">
    <property type="component" value="Chromosome"/>
</dbReference>
<feature type="transmembrane region" description="Helical" evidence="11">
    <location>
        <begin position="20"/>
        <end position="41"/>
    </location>
</feature>
<evidence type="ECO:0000256" key="3">
    <source>
        <dbReference type="ARBA" id="ARBA00022475"/>
    </source>
</evidence>
<dbReference type="Pfam" id="PF00664">
    <property type="entry name" value="ABC_membrane"/>
    <property type="match status" value="1"/>
</dbReference>
<evidence type="ECO:0000259" key="13">
    <source>
        <dbReference type="PROSITE" id="PS50929"/>
    </source>
</evidence>
<dbReference type="SUPFAM" id="SSF90123">
    <property type="entry name" value="ABC transporter transmembrane region"/>
    <property type="match status" value="1"/>
</dbReference>
<dbReference type="GO" id="GO:0005524">
    <property type="term" value="F:ATP binding"/>
    <property type="evidence" value="ECO:0007669"/>
    <property type="project" value="UniProtKB-KW"/>
</dbReference>
<protein>
    <submittedName>
        <fullName evidence="14">ABC transporter</fullName>
    </submittedName>
</protein>
<evidence type="ECO:0000259" key="12">
    <source>
        <dbReference type="PROSITE" id="PS50893"/>
    </source>
</evidence>
<dbReference type="InterPro" id="IPR017871">
    <property type="entry name" value="ABC_transporter-like_CS"/>
</dbReference>
<feature type="transmembrane region" description="Helical" evidence="11">
    <location>
        <begin position="156"/>
        <end position="175"/>
    </location>
</feature>
<keyword evidence="5 11" id="KW-0812">Transmembrane</keyword>
<dbReference type="EMBL" id="CP020563">
    <property type="protein sequence ID" value="ARF75869.1"/>
    <property type="molecule type" value="Genomic_DNA"/>
</dbReference>
<dbReference type="PROSITE" id="PS50893">
    <property type="entry name" value="ABC_TRANSPORTER_2"/>
    <property type="match status" value="1"/>
</dbReference>
<evidence type="ECO:0000256" key="11">
    <source>
        <dbReference type="SAM" id="Phobius"/>
    </source>
</evidence>
<feature type="domain" description="ABC transporter" evidence="12">
    <location>
        <begin position="331"/>
        <end position="569"/>
    </location>
</feature>
<keyword evidence="7" id="KW-0067">ATP-binding</keyword>
<comment type="similarity">
    <text evidence="10">Belongs to the ABC transporter superfamily. Siderophore-Fe(3+) uptake transporter (SIUT) (TC 3.A.1.21) family.</text>
</comment>
<dbReference type="PANTHER" id="PTHR24221">
    <property type="entry name" value="ATP-BINDING CASSETTE SUB-FAMILY B"/>
    <property type="match status" value="1"/>
</dbReference>
<keyword evidence="6" id="KW-0547">Nucleotide-binding</keyword>
<gene>
    <name evidence="14" type="ORF">B7C62_29095</name>
</gene>
<dbReference type="GO" id="GO:0055085">
    <property type="term" value="P:transmembrane transport"/>
    <property type="evidence" value="ECO:0007669"/>
    <property type="project" value="UniProtKB-ARBA"/>
</dbReference>
<evidence type="ECO:0000256" key="1">
    <source>
        <dbReference type="ARBA" id="ARBA00004429"/>
    </source>
</evidence>
<keyword evidence="4" id="KW-0997">Cell inner membrane</keyword>
<dbReference type="InterPro" id="IPR027417">
    <property type="entry name" value="P-loop_NTPase"/>
</dbReference>
<reference evidence="14 15" key="1">
    <citation type="submission" date="2017-04" db="EMBL/GenBank/DDBJ databases">
        <title>The complete genome sequence of Streptomyces albolongus YIM 101047, the producer of novel bafilomycins and novel odoriferous sesquiterpenoids.</title>
        <authorList>
            <person name="Yin M."/>
            <person name="Jiang Y."/>
        </authorList>
    </citation>
    <scope>NUCLEOTIDE SEQUENCE [LARGE SCALE GENOMIC DNA]</scope>
    <source>
        <strain evidence="14 15">YIM 101047</strain>
    </source>
</reference>
<dbReference type="PROSITE" id="PS50929">
    <property type="entry name" value="ABC_TM1F"/>
    <property type="match status" value="1"/>
</dbReference>
<proteinExistence type="inferred from homology"/>
<dbReference type="InterPro" id="IPR011527">
    <property type="entry name" value="ABC1_TM_dom"/>
</dbReference>
<evidence type="ECO:0000256" key="4">
    <source>
        <dbReference type="ARBA" id="ARBA00022519"/>
    </source>
</evidence>
<dbReference type="InterPro" id="IPR036640">
    <property type="entry name" value="ABC1_TM_sf"/>
</dbReference>
<evidence type="ECO:0000313" key="14">
    <source>
        <dbReference type="EMBL" id="ARF75869.1"/>
    </source>
</evidence>
<evidence type="ECO:0000256" key="2">
    <source>
        <dbReference type="ARBA" id="ARBA00022448"/>
    </source>
</evidence>
<comment type="subcellular location">
    <subcellularLocation>
        <location evidence="1">Cell inner membrane</location>
        <topology evidence="1">Multi-pass membrane protein</topology>
    </subcellularLocation>
</comment>
<dbReference type="KEGG" id="kab:B7C62_29095"/>
<feature type="transmembrane region" description="Helical" evidence="11">
    <location>
        <begin position="53"/>
        <end position="73"/>
    </location>
</feature>
<evidence type="ECO:0000256" key="5">
    <source>
        <dbReference type="ARBA" id="ARBA00022692"/>
    </source>
</evidence>
<dbReference type="AlphaFoldDB" id="A0ABC8C013"/>
<keyword evidence="8 11" id="KW-1133">Transmembrane helix</keyword>
<evidence type="ECO:0000313" key="15">
    <source>
        <dbReference type="Proteomes" id="UP000192251"/>
    </source>
</evidence>
<evidence type="ECO:0000256" key="9">
    <source>
        <dbReference type="ARBA" id="ARBA00023136"/>
    </source>
</evidence>
<evidence type="ECO:0000256" key="7">
    <source>
        <dbReference type="ARBA" id="ARBA00022840"/>
    </source>
</evidence>
<evidence type="ECO:0000256" key="8">
    <source>
        <dbReference type="ARBA" id="ARBA00022989"/>
    </source>
</evidence>
<dbReference type="PANTHER" id="PTHR24221:SF654">
    <property type="entry name" value="ATP-BINDING CASSETTE SUB-FAMILY B MEMBER 6"/>
    <property type="match status" value="1"/>
</dbReference>
<dbReference type="InterPro" id="IPR039421">
    <property type="entry name" value="Type_1_exporter"/>
</dbReference>
<evidence type="ECO:0000256" key="6">
    <source>
        <dbReference type="ARBA" id="ARBA00022741"/>
    </source>
</evidence>
<dbReference type="Pfam" id="PF00005">
    <property type="entry name" value="ABC_tran"/>
    <property type="match status" value="1"/>
</dbReference>
<dbReference type="SMART" id="SM00382">
    <property type="entry name" value="AAA"/>
    <property type="match status" value="1"/>
</dbReference>
<keyword evidence="3" id="KW-1003">Cell membrane</keyword>
<sequence length="590" mass="62528">MIRDLTAVLGSAHRAVLFRYLAALFAYAVAQGLSVALLVPVLGDLLTGDTGGAARWTAWLAGAVLVTLGLHYVQAMLGFRVALVILTTLHHRLGDHVASLPVGWFDGTTVGRLTRMGTKSVLSIAGSCAHLLQPLVTGVVTPAAVVVVMLFLDWRLGLAALVCSPLILFAARLSVRLLNRMDEIDDAAGVEASGRVLEFARNQPVLRAFGRTTDGYAPLEAALERQRAASRKQVWMSVPGMLLGGFAVQMCFSALIGVGASLALRGAVDPVELVALLALVARFAGPLAEVGELAAVVRTTRNDMGRVRAVLEEPPLPEPERSAPVTVPGAVEVDGVRFGYPGRGESGDVVLDGVSFTVAPRTVTALVGASGSGKTTLTRLIARFFDVDAGTVRVGGVDVRDQSTAALMEQLSLVFQDVYLFDDTLIGNIRVGRPDADEQEVLEAARLAGVDEIVERLPDGWETRVGEAGTSLSGGERQRVSIARALLKGAPIVLLDEATAALDPENEAYVQRSMDALRATSTLLVVAHRLSTVTGADQIVVLDEGRVAERGTHQELMALDGRYARFWNERRRALGWRIATTAGGNGSGTS</sequence>
<dbReference type="SUPFAM" id="SSF52540">
    <property type="entry name" value="P-loop containing nucleoside triphosphate hydrolases"/>
    <property type="match status" value="1"/>
</dbReference>
<dbReference type="InterPro" id="IPR003439">
    <property type="entry name" value="ABC_transporter-like_ATP-bd"/>
</dbReference>
<feature type="transmembrane region" description="Helical" evidence="11">
    <location>
        <begin position="121"/>
        <end position="150"/>
    </location>
</feature>
<dbReference type="Gene3D" id="3.40.50.300">
    <property type="entry name" value="P-loop containing nucleotide triphosphate hydrolases"/>
    <property type="match status" value="1"/>
</dbReference>
<keyword evidence="15" id="KW-1185">Reference proteome</keyword>
<dbReference type="PROSITE" id="PS00211">
    <property type="entry name" value="ABC_TRANSPORTER_1"/>
    <property type="match status" value="1"/>
</dbReference>